<keyword evidence="2" id="KW-1185">Reference proteome</keyword>
<evidence type="ECO:0000313" key="2">
    <source>
        <dbReference type="Proteomes" id="UP000027265"/>
    </source>
</evidence>
<protein>
    <submittedName>
        <fullName evidence="1">Uncharacterized protein</fullName>
    </submittedName>
</protein>
<evidence type="ECO:0000313" key="1">
    <source>
        <dbReference type="EMBL" id="KDQ62081.1"/>
    </source>
</evidence>
<dbReference type="AlphaFoldDB" id="A0A067QHJ9"/>
<dbReference type="Proteomes" id="UP000027265">
    <property type="component" value="Unassembled WGS sequence"/>
</dbReference>
<gene>
    <name evidence="1" type="ORF">JAAARDRAFT_189455</name>
</gene>
<dbReference type="HOGENOM" id="CLU_1678166_0_0_1"/>
<reference evidence="2" key="1">
    <citation type="journal article" date="2014" name="Proc. Natl. Acad. Sci. U.S.A.">
        <title>Extensive sampling of basidiomycete genomes demonstrates inadequacy of the white-rot/brown-rot paradigm for wood decay fungi.</title>
        <authorList>
            <person name="Riley R."/>
            <person name="Salamov A.A."/>
            <person name="Brown D.W."/>
            <person name="Nagy L.G."/>
            <person name="Floudas D."/>
            <person name="Held B.W."/>
            <person name="Levasseur A."/>
            <person name="Lombard V."/>
            <person name="Morin E."/>
            <person name="Otillar R."/>
            <person name="Lindquist E.A."/>
            <person name="Sun H."/>
            <person name="LaButti K.M."/>
            <person name="Schmutz J."/>
            <person name="Jabbour D."/>
            <person name="Luo H."/>
            <person name="Baker S.E."/>
            <person name="Pisabarro A.G."/>
            <person name="Walton J.D."/>
            <person name="Blanchette R.A."/>
            <person name="Henrissat B."/>
            <person name="Martin F."/>
            <person name="Cullen D."/>
            <person name="Hibbett D.S."/>
            <person name="Grigoriev I.V."/>
        </authorList>
    </citation>
    <scope>NUCLEOTIDE SEQUENCE [LARGE SCALE GENOMIC DNA]</scope>
    <source>
        <strain evidence="2">MUCL 33604</strain>
    </source>
</reference>
<organism evidence="1 2">
    <name type="scientific">Jaapia argillacea MUCL 33604</name>
    <dbReference type="NCBI Taxonomy" id="933084"/>
    <lineage>
        <taxon>Eukaryota</taxon>
        <taxon>Fungi</taxon>
        <taxon>Dikarya</taxon>
        <taxon>Basidiomycota</taxon>
        <taxon>Agaricomycotina</taxon>
        <taxon>Agaricomycetes</taxon>
        <taxon>Agaricomycetidae</taxon>
        <taxon>Jaapiales</taxon>
        <taxon>Jaapiaceae</taxon>
        <taxon>Jaapia</taxon>
    </lineage>
</organism>
<dbReference type="InParanoid" id="A0A067QHJ9"/>
<proteinExistence type="predicted"/>
<name>A0A067QHJ9_9AGAM</name>
<dbReference type="EMBL" id="KL197711">
    <property type="protein sequence ID" value="KDQ62081.1"/>
    <property type="molecule type" value="Genomic_DNA"/>
</dbReference>
<dbReference type="OrthoDB" id="2841072at2759"/>
<sequence length="157" mass="17469">MAAAPGTAFPFSSIHVGTPTTTLNGLISIARYCHNIQSLTFPLNPVCPAIEDQKLVREASNQNLKYIWCSFAHLEDPMSAAAFLSDLFPNLVGISPDWPSSSGQESRENEEENELVDNWKKVDEAHRSFVKVRKQERANRITKIGDDLTRTVAGLRI</sequence>
<accession>A0A067QHJ9</accession>